<reference evidence="2 3" key="1">
    <citation type="journal article" date="2010" name="ChemBioChem">
        <title>Cloning and characterization of the biosynthetic gene cluster of 16-membered macrolide antibiotic FD-891: involvement of a dual functional cytochrome P450 monooxygenase catalyzing epoxidation and hydroxylation.</title>
        <authorList>
            <person name="Kudo F."/>
            <person name="Motegi A."/>
            <person name="Mizoue K."/>
            <person name="Eguchi T."/>
        </authorList>
    </citation>
    <scope>NUCLEOTIDE SEQUENCE [LARGE SCALE GENOMIC DNA]</scope>
    <source>
        <strain evidence="2 3">A-8890</strain>
    </source>
</reference>
<proteinExistence type="predicted"/>
<gene>
    <name evidence="2" type="ORF">SGFS_092830</name>
</gene>
<evidence type="ECO:0000313" key="3">
    <source>
        <dbReference type="Proteomes" id="UP001321542"/>
    </source>
</evidence>
<protein>
    <submittedName>
        <fullName evidence="2">Uncharacterized protein</fullName>
    </submittedName>
</protein>
<dbReference type="Proteomes" id="UP001321542">
    <property type="component" value="Chromosome"/>
</dbReference>
<name>A0ABM7FNP2_9ACTN</name>
<organism evidence="2 3">
    <name type="scientific">Streptomyces graminofaciens</name>
    <dbReference type="NCBI Taxonomy" id="68212"/>
    <lineage>
        <taxon>Bacteria</taxon>
        <taxon>Bacillati</taxon>
        <taxon>Actinomycetota</taxon>
        <taxon>Actinomycetes</taxon>
        <taxon>Kitasatosporales</taxon>
        <taxon>Streptomycetaceae</taxon>
        <taxon>Streptomyces</taxon>
    </lineage>
</organism>
<evidence type="ECO:0000256" key="1">
    <source>
        <dbReference type="SAM" id="SignalP"/>
    </source>
</evidence>
<feature type="chain" id="PRO_5047513945" evidence="1">
    <location>
        <begin position="30"/>
        <end position="149"/>
    </location>
</feature>
<sequence>MTTKHKLVTGAVAVASVAALYTAATPVSAASHDAKGTTTVSVKSEGVTAKGACNSWKNAVGIPGKWSKSKYGCAIFGKPGLKVTYRWAAERGAPCIKVKGFVKGGPKGFKTKWYNAGCGKTGFIKNVPWGNVAADREIQIKGASLLKWR</sequence>
<keyword evidence="1" id="KW-0732">Signal</keyword>
<reference evidence="2 3" key="2">
    <citation type="journal article" date="2023" name="ChemBioChem">
        <title>Acyltransferase Domain Exchange between Two Independent Type I Polyketide Synthases in the Same Producer Strain of Macrolide Antibiotics.</title>
        <authorList>
            <person name="Kudo F."/>
            <person name="Kishikawa K."/>
            <person name="Tsuboi K."/>
            <person name="Kido T."/>
            <person name="Usui T."/>
            <person name="Hashimoto J."/>
            <person name="Shin-Ya K."/>
            <person name="Miyanaga A."/>
            <person name="Eguchi T."/>
        </authorList>
    </citation>
    <scope>NUCLEOTIDE SEQUENCE [LARGE SCALE GENOMIC DNA]</scope>
    <source>
        <strain evidence="2 3">A-8890</strain>
    </source>
</reference>
<accession>A0ABM7FNP2</accession>
<dbReference type="EMBL" id="AP018448">
    <property type="protein sequence ID" value="BBC37989.1"/>
    <property type="molecule type" value="Genomic_DNA"/>
</dbReference>
<feature type="signal peptide" evidence="1">
    <location>
        <begin position="1"/>
        <end position="29"/>
    </location>
</feature>
<keyword evidence="3" id="KW-1185">Reference proteome</keyword>
<evidence type="ECO:0000313" key="2">
    <source>
        <dbReference type="EMBL" id="BBC37989.1"/>
    </source>
</evidence>
<dbReference type="RefSeq" id="WP_286258396.1">
    <property type="nucleotide sequence ID" value="NZ_AP018448.1"/>
</dbReference>